<keyword evidence="2" id="KW-1185">Reference proteome</keyword>
<gene>
    <name evidence="1" type="ORF">J057_04641</name>
</gene>
<organism evidence="1 2">
    <name type="scientific">Marinobacter nanhaiticus D15-8W</name>
    <dbReference type="NCBI Taxonomy" id="626887"/>
    <lineage>
        <taxon>Bacteria</taxon>
        <taxon>Pseudomonadati</taxon>
        <taxon>Pseudomonadota</taxon>
        <taxon>Gammaproteobacteria</taxon>
        <taxon>Pseudomonadales</taxon>
        <taxon>Marinobacteraceae</taxon>
        <taxon>Marinobacter</taxon>
    </lineage>
</organism>
<accession>N6W3C7</accession>
<evidence type="ECO:0000313" key="2">
    <source>
        <dbReference type="Proteomes" id="UP000013165"/>
    </source>
</evidence>
<dbReference type="AlphaFoldDB" id="N6W3C7"/>
<dbReference type="STRING" id="626887.J057_04641"/>
<dbReference type="RefSeq" id="WP_004578906.1">
    <property type="nucleotide sequence ID" value="NZ_AP028878.1"/>
</dbReference>
<dbReference type="Proteomes" id="UP000013165">
    <property type="component" value="Unassembled WGS sequence"/>
</dbReference>
<proteinExistence type="predicted"/>
<name>N6W3C7_9GAMM</name>
<protein>
    <submittedName>
        <fullName evidence="1">Uncharacterized protein</fullName>
    </submittedName>
</protein>
<dbReference type="HOGENOM" id="CLU_2633933_0_0_6"/>
<sequence length="77" mass="8537">MASINHDVINVGMQVSEILHRIEDMADQSTGPDLAAIFVAREAAADFRSTVFQWQSKATELIRQLDELNGCCIEEGE</sequence>
<comment type="caution">
    <text evidence="1">The sequence shown here is derived from an EMBL/GenBank/DDBJ whole genome shotgun (WGS) entry which is preliminary data.</text>
</comment>
<reference evidence="1 2" key="1">
    <citation type="journal article" date="2013" name="Genome Announc.">
        <title>Genome Sequence of the Polycyclic Aromatic Hydrocarbon-Degrading Bacterium Strain Marinobacter nanhaiticus D15-8WT.</title>
        <authorList>
            <person name="Cui Z."/>
            <person name="Gao W."/>
            <person name="Li Q."/>
            <person name="Xu G."/>
            <person name="Zheng L."/>
        </authorList>
    </citation>
    <scope>NUCLEOTIDE SEQUENCE [LARGE SCALE GENOMIC DNA]</scope>
    <source>
        <strain evidence="1 2">D15-8W</strain>
    </source>
</reference>
<dbReference type="EMBL" id="APLQ01000011">
    <property type="protein sequence ID" value="ENO14609.1"/>
    <property type="molecule type" value="Genomic_DNA"/>
</dbReference>
<dbReference type="PATRIC" id="fig|626887.3.peg.914"/>
<evidence type="ECO:0000313" key="1">
    <source>
        <dbReference type="EMBL" id="ENO14609.1"/>
    </source>
</evidence>